<comment type="caution">
    <text evidence="1">The sequence shown here is derived from an EMBL/GenBank/DDBJ whole genome shotgun (WGS) entry which is preliminary data.</text>
</comment>
<proteinExistence type="predicted"/>
<reference evidence="1" key="1">
    <citation type="submission" date="2024-02" db="EMBL/GenBank/DDBJ databases">
        <title>Metagenome Assembled Genome of Zalaria obscura JY119.</title>
        <authorList>
            <person name="Vighnesh L."/>
            <person name="Jagadeeshwari U."/>
            <person name="Venkata Ramana C."/>
            <person name="Sasikala C."/>
        </authorList>
    </citation>
    <scope>NUCLEOTIDE SEQUENCE</scope>
    <source>
        <strain evidence="1">JY119</strain>
    </source>
</reference>
<dbReference type="EMBL" id="JAMKPW020000003">
    <property type="protein sequence ID" value="KAK8219687.1"/>
    <property type="molecule type" value="Genomic_DNA"/>
</dbReference>
<keyword evidence="2" id="KW-1185">Reference proteome</keyword>
<evidence type="ECO:0000313" key="1">
    <source>
        <dbReference type="EMBL" id="KAK8219687.1"/>
    </source>
</evidence>
<gene>
    <name evidence="1" type="ORF">M8818_000661</name>
</gene>
<name>A0ACC3SMJ8_9PEZI</name>
<dbReference type="Proteomes" id="UP001320706">
    <property type="component" value="Unassembled WGS sequence"/>
</dbReference>
<protein>
    <submittedName>
        <fullName evidence="1">Uncharacterized protein</fullName>
    </submittedName>
</protein>
<evidence type="ECO:0000313" key="2">
    <source>
        <dbReference type="Proteomes" id="UP001320706"/>
    </source>
</evidence>
<accession>A0ACC3SMJ8</accession>
<sequence length="163" mass="17404">MSNAKVQRSVATGHHWTLSRTGNTGATVTAPGRVRTTGGSTSNDKPVVYRTDTRSSQPYRDGSQSSTHVQVAYLETNPCSAAQMPPRGPLHVGEDPYLALTKVPESTTLFPCCDSCPRSSSVLSSQALPGIAVMTPRRIEAPADITRFDQPPKCCTVTATARE</sequence>
<organism evidence="1 2">
    <name type="scientific">Zalaria obscura</name>
    <dbReference type="NCBI Taxonomy" id="2024903"/>
    <lineage>
        <taxon>Eukaryota</taxon>
        <taxon>Fungi</taxon>
        <taxon>Dikarya</taxon>
        <taxon>Ascomycota</taxon>
        <taxon>Pezizomycotina</taxon>
        <taxon>Dothideomycetes</taxon>
        <taxon>Dothideomycetidae</taxon>
        <taxon>Dothideales</taxon>
        <taxon>Zalariaceae</taxon>
        <taxon>Zalaria</taxon>
    </lineage>
</organism>